<organism evidence="3">
    <name type="scientific">Hirondellea gigas</name>
    <dbReference type="NCBI Taxonomy" id="1518452"/>
    <lineage>
        <taxon>Eukaryota</taxon>
        <taxon>Metazoa</taxon>
        <taxon>Ecdysozoa</taxon>
        <taxon>Arthropoda</taxon>
        <taxon>Crustacea</taxon>
        <taxon>Multicrustacea</taxon>
        <taxon>Malacostraca</taxon>
        <taxon>Eumalacostraca</taxon>
        <taxon>Peracarida</taxon>
        <taxon>Amphipoda</taxon>
        <taxon>Amphilochidea</taxon>
        <taxon>Lysianassida</taxon>
        <taxon>Lysianassidira</taxon>
        <taxon>Lysianassoidea</taxon>
        <taxon>Lysianassidae</taxon>
        <taxon>Hirondellea</taxon>
    </lineage>
</organism>
<evidence type="ECO:0000256" key="1">
    <source>
        <dbReference type="ARBA" id="ARBA00022737"/>
    </source>
</evidence>
<dbReference type="InterPro" id="IPR005018">
    <property type="entry name" value="DOMON_domain"/>
</dbReference>
<dbReference type="PROSITE" id="PS50836">
    <property type="entry name" value="DOMON"/>
    <property type="match status" value="1"/>
</dbReference>
<dbReference type="CDD" id="cd09631">
    <property type="entry name" value="DOMON_DOH"/>
    <property type="match status" value="1"/>
</dbReference>
<keyword evidence="1" id="KW-0677">Repeat</keyword>
<dbReference type="AlphaFoldDB" id="A0A6A7FRZ4"/>
<dbReference type="PANTHER" id="PTHR24036">
    <property type="entry name" value="SKELETOR-RELATED"/>
    <property type="match status" value="1"/>
</dbReference>
<evidence type="ECO:0000313" key="3">
    <source>
        <dbReference type="EMBL" id="LAC21367.1"/>
    </source>
</evidence>
<name>A0A6A7FRZ4_9CRUS</name>
<accession>A0A6A7FRZ4</accession>
<dbReference type="EMBL" id="IACT01002062">
    <property type="protein sequence ID" value="LAC21367.1"/>
    <property type="molecule type" value="mRNA"/>
</dbReference>
<reference evidence="3" key="1">
    <citation type="submission" date="2017-11" db="EMBL/GenBank/DDBJ databases">
        <title>The sensing device of the deep-sea amphipod.</title>
        <authorList>
            <person name="Kobayashi H."/>
            <person name="Nagahama T."/>
            <person name="Arai W."/>
            <person name="Sasagawa Y."/>
            <person name="Umeda M."/>
            <person name="Hayashi T."/>
            <person name="Nikaido I."/>
            <person name="Watanabe H."/>
            <person name="Oguri K."/>
            <person name="Kitazato H."/>
            <person name="Fujioka K."/>
            <person name="Kido Y."/>
            <person name="Takami H."/>
        </authorList>
    </citation>
    <scope>NUCLEOTIDE SEQUENCE</scope>
    <source>
        <tissue evidence="3">Whole body</tissue>
    </source>
</reference>
<proteinExistence type="evidence at transcript level"/>
<feature type="domain" description="DOMON" evidence="2">
    <location>
        <begin position="9"/>
        <end position="142"/>
    </location>
</feature>
<evidence type="ECO:0000259" key="2">
    <source>
        <dbReference type="PROSITE" id="PS50836"/>
    </source>
</evidence>
<dbReference type="InterPro" id="IPR052126">
    <property type="entry name" value="Spindle_Org/Thrombomodulin"/>
</dbReference>
<dbReference type="SMART" id="SM00664">
    <property type="entry name" value="DoH"/>
    <property type="match status" value="1"/>
</dbReference>
<dbReference type="InterPro" id="IPR045266">
    <property type="entry name" value="DOH_DOMON"/>
</dbReference>
<dbReference type="Pfam" id="PF03351">
    <property type="entry name" value="DOMON"/>
    <property type="match status" value="1"/>
</dbReference>
<protein>
    <submittedName>
        <fullName evidence="3">Protein Skeletor, isoforms B/C-like</fullName>
    </submittedName>
</protein>
<sequence>MPQCEQLHRDLQISWDMFGDQITVEVAVRMGMNEYVAFGMSGSPDRPEMVGGDAVVLHRDEFLGYAIDVNMTSKFPCTKLLNQKKGVCPDEQVGGIQDYQLMSSIRNDGITVFTYRRRLITADTGDIPYVPKGAAMIIWAIGGLDDNRQATMHRAWSKVAQLLDLGRVPSKNCYSFTHDNNNDGASWKGIKLTDPNTVEFTARLGPDGGPKGYSAMTGNPSVTGKSWYINGYLSPELYLRRNRAYKFLVEGGASPHDPANYHPLIITDEPHGGFSQMSAAQKAKVRILAGVDYTQRGEVRPMSLRGGRLCEWKHPDNMDRRRDADIPTFPEYRNALTLDCGKDGGPVSLNVFPNKSWPATVYYNSWTGFNMGWKIHILDEEEKVTAARLTSESGAPSAAIIPSVFSLWSTILALTFLSLL</sequence>
<dbReference type="PANTHER" id="PTHR24036:SF16">
    <property type="entry name" value="KNICKKOPF"/>
    <property type="match status" value="1"/>
</dbReference>